<feature type="transmembrane region" description="Helical" evidence="1">
    <location>
        <begin position="60"/>
        <end position="77"/>
    </location>
</feature>
<evidence type="ECO:0000313" key="3">
    <source>
        <dbReference type="Proteomes" id="UP001302249"/>
    </source>
</evidence>
<gene>
    <name evidence="2" type="ORF">RPR59_12935</name>
</gene>
<feature type="transmembrane region" description="Helical" evidence="1">
    <location>
        <begin position="97"/>
        <end position="116"/>
    </location>
</feature>
<organism evidence="2 3">
    <name type="scientific">Stakelama saccharophila</name>
    <dbReference type="NCBI Taxonomy" id="3075605"/>
    <lineage>
        <taxon>Bacteria</taxon>
        <taxon>Pseudomonadati</taxon>
        <taxon>Pseudomonadota</taxon>
        <taxon>Alphaproteobacteria</taxon>
        <taxon>Sphingomonadales</taxon>
        <taxon>Sphingomonadaceae</taxon>
        <taxon>Stakelama</taxon>
    </lineage>
</organism>
<dbReference type="EMBL" id="CP135076">
    <property type="protein sequence ID" value="WNO53338.1"/>
    <property type="molecule type" value="Genomic_DNA"/>
</dbReference>
<name>A0ABZ0B7H8_9SPHN</name>
<protein>
    <submittedName>
        <fullName evidence="2">Uncharacterized protein</fullName>
    </submittedName>
</protein>
<feature type="transmembrane region" description="Helical" evidence="1">
    <location>
        <begin position="128"/>
        <end position="144"/>
    </location>
</feature>
<evidence type="ECO:0000256" key="1">
    <source>
        <dbReference type="SAM" id="Phobius"/>
    </source>
</evidence>
<accession>A0ABZ0B7H8</accession>
<keyword evidence="3" id="KW-1185">Reference proteome</keyword>
<proteinExistence type="predicted"/>
<feature type="transmembrane region" description="Helical" evidence="1">
    <location>
        <begin position="25"/>
        <end position="48"/>
    </location>
</feature>
<keyword evidence="1" id="KW-1133">Transmembrane helix</keyword>
<dbReference type="Proteomes" id="UP001302249">
    <property type="component" value="Chromosome"/>
</dbReference>
<sequence length="151" mass="17028">MTERTMAERGPNDGERSFRERRRSLWKLVGIGVGGGLLIGMVGGAAAAFVEIRGSELPRWAGWLLWPVILGGIWWFVDYSRRYFARVDELDVQDNLWGGMIGAYAMIMGMPCWYLLARAGQVPAPTPWGLWVLTMAAMCLAYGARKWRAMR</sequence>
<keyword evidence="1" id="KW-0812">Transmembrane</keyword>
<dbReference type="RefSeq" id="WP_313914703.1">
    <property type="nucleotide sequence ID" value="NZ_CP135076.1"/>
</dbReference>
<evidence type="ECO:0000313" key="2">
    <source>
        <dbReference type="EMBL" id="WNO53338.1"/>
    </source>
</evidence>
<keyword evidence="1" id="KW-0472">Membrane</keyword>
<reference evidence="2 3" key="1">
    <citation type="submission" date="2023-09" db="EMBL/GenBank/DDBJ databases">
        <authorList>
            <person name="Rey-Velasco X."/>
        </authorList>
    </citation>
    <scope>NUCLEOTIDE SEQUENCE [LARGE SCALE GENOMIC DNA]</scope>
    <source>
        <strain evidence="2 3">W311</strain>
    </source>
</reference>